<organism evidence="1 2">
    <name type="scientific">Candidatus Mediterraneibacter faecavium</name>
    <dbReference type="NCBI Taxonomy" id="2838668"/>
    <lineage>
        <taxon>Bacteria</taxon>
        <taxon>Bacillati</taxon>
        <taxon>Bacillota</taxon>
        <taxon>Clostridia</taxon>
        <taxon>Lachnospirales</taxon>
        <taxon>Lachnospiraceae</taxon>
        <taxon>Mediterraneibacter</taxon>
    </lineage>
</organism>
<reference evidence="1" key="1">
    <citation type="journal article" date="2021" name="PeerJ">
        <title>Extensive microbial diversity within the chicken gut microbiome revealed by metagenomics and culture.</title>
        <authorList>
            <person name="Gilroy R."/>
            <person name="Ravi A."/>
            <person name="Getino M."/>
            <person name="Pursley I."/>
            <person name="Horton D.L."/>
            <person name="Alikhan N.F."/>
            <person name="Baker D."/>
            <person name="Gharbi K."/>
            <person name="Hall N."/>
            <person name="Watson M."/>
            <person name="Adriaenssens E.M."/>
            <person name="Foster-Nyarko E."/>
            <person name="Jarju S."/>
            <person name="Secka A."/>
            <person name="Antonio M."/>
            <person name="Oren A."/>
            <person name="Chaudhuri R.R."/>
            <person name="La Ragione R."/>
            <person name="Hildebrand F."/>
            <person name="Pallen M.J."/>
        </authorList>
    </citation>
    <scope>NUCLEOTIDE SEQUENCE</scope>
    <source>
        <strain evidence="1">CHK196-7946</strain>
    </source>
</reference>
<gene>
    <name evidence="1" type="ORF">H9697_12095</name>
</gene>
<evidence type="ECO:0000313" key="2">
    <source>
        <dbReference type="Proteomes" id="UP000823902"/>
    </source>
</evidence>
<evidence type="ECO:0000313" key="1">
    <source>
        <dbReference type="EMBL" id="HJC75660.1"/>
    </source>
</evidence>
<proteinExistence type="predicted"/>
<name>A0A9D2QDV2_9FIRM</name>
<dbReference type="Proteomes" id="UP000823902">
    <property type="component" value="Unassembled WGS sequence"/>
</dbReference>
<accession>A0A9D2QDV2</accession>
<dbReference type="AlphaFoldDB" id="A0A9D2QDV2"/>
<sequence length="155" mass="18103">MAGSKRKKEIKQKEIPRGKFIAQGGNPERYYSENPAWSFANSDQEMWAFTEDHIGKLFWTEIFPRLKSLESQTWSEILVRDKKQNHSLDLSELNKVAQDRLASKYIEAESLISLRITGSHRLYGYMTGRVFNVLWYDDDHGDNSTCVCRSRLKHT</sequence>
<comment type="caution">
    <text evidence="1">The sequence shown here is derived from an EMBL/GenBank/DDBJ whole genome shotgun (WGS) entry which is preliminary data.</text>
</comment>
<protein>
    <submittedName>
        <fullName evidence="1">Uncharacterized protein</fullName>
    </submittedName>
</protein>
<dbReference type="EMBL" id="DWVY01000060">
    <property type="protein sequence ID" value="HJC75660.1"/>
    <property type="molecule type" value="Genomic_DNA"/>
</dbReference>
<reference evidence="1" key="2">
    <citation type="submission" date="2021-04" db="EMBL/GenBank/DDBJ databases">
        <authorList>
            <person name="Gilroy R."/>
        </authorList>
    </citation>
    <scope>NUCLEOTIDE SEQUENCE</scope>
    <source>
        <strain evidence="1">CHK196-7946</strain>
    </source>
</reference>